<dbReference type="PANTHER" id="PTHR30561:SF1">
    <property type="entry name" value="MULTIDRUG TRANSPORTER EMRE"/>
    <property type="match status" value="1"/>
</dbReference>
<dbReference type="InterPro" id="IPR045324">
    <property type="entry name" value="Small_multidrug_res"/>
</dbReference>
<dbReference type="GO" id="GO:0022857">
    <property type="term" value="F:transmembrane transporter activity"/>
    <property type="evidence" value="ECO:0007669"/>
    <property type="project" value="InterPro"/>
</dbReference>
<keyword evidence="4 7" id="KW-0812">Transmembrane</keyword>
<evidence type="ECO:0000313" key="9">
    <source>
        <dbReference type="EMBL" id="MDQ6596468.1"/>
    </source>
</evidence>
<evidence type="ECO:0000256" key="4">
    <source>
        <dbReference type="ARBA" id="ARBA00022692"/>
    </source>
</evidence>
<accession>A0A4R5VHX5</accession>
<dbReference type="SUPFAM" id="SSF103481">
    <property type="entry name" value="Multidrug resistance efflux transporter EmrE"/>
    <property type="match status" value="1"/>
</dbReference>
<evidence type="ECO:0000256" key="8">
    <source>
        <dbReference type="SAM" id="Phobius"/>
    </source>
</evidence>
<keyword evidence="3" id="KW-1003">Cell membrane</keyword>
<dbReference type="PANTHER" id="PTHR30561">
    <property type="entry name" value="SMR FAMILY PROTON-DEPENDENT DRUG EFFLUX TRANSPORTER SUGE"/>
    <property type="match status" value="1"/>
</dbReference>
<keyword evidence="12" id="KW-1185">Reference proteome</keyword>
<feature type="transmembrane region" description="Helical" evidence="8">
    <location>
        <begin position="57"/>
        <end position="78"/>
    </location>
</feature>
<dbReference type="Gene3D" id="1.10.3730.20">
    <property type="match status" value="1"/>
</dbReference>
<dbReference type="AlphaFoldDB" id="A0A4R5VHX5"/>
<evidence type="ECO:0000256" key="7">
    <source>
        <dbReference type="RuleBase" id="RU003942"/>
    </source>
</evidence>
<keyword evidence="5 8" id="KW-1133">Transmembrane helix</keyword>
<dbReference type="InterPro" id="IPR037185">
    <property type="entry name" value="EmrE-like"/>
</dbReference>
<evidence type="ECO:0000256" key="6">
    <source>
        <dbReference type="ARBA" id="ARBA00023136"/>
    </source>
</evidence>
<dbReference type="EMBL" id="JAVGVR010000001">
    <property type="protein sequence ID" value="MDQ6596468.1"/>
    <property type="molecule type" value="Genomic_DNA"/>
</dbReference>
<dbReference type="FunFam" id="1.10.3730.20:FF:000001">
    <property type="entry name" value="Quaternary ammonium compound resistance transporter SugE"/>
    <property type="match status" value="1"/>
</dbReference>
<comment type="subcellular location">
    <subcellularLocation>
        <location evidence="1 7">Cell membrane</location>
        <topology evidence="1 7">Multi-pass membrane protein</topology>
    </subcellularLocation>
</comment>
<comment type="caution">
    <text evidence="10">The sequence shown here is derived from an EMBL/GenBank/DDBJ whole genome shotgun (WGS) entry which is preliminary data.</text>
</comment>
<evidence type="ECO:0000256" key="2">
    <source>
        <dbReference type="ARBA" id="ARBA00022448"/>
    </source>
</evidence>
<gene>
    <name evidence="10" type="ORF">E2K98_28880</name>
    <name evidence="9" type="ORF">RCG21_08770</name>
</gene>
<keyword evidence="2" id="KW-0813">Transport</keyword>
<dbReference type="InterPro" id="IPR000390">
    <property type="entry name" value="Small_drug/metabolite_transptr"/>
</dbReference>
<name>A0A4R5VHX5_9BACI</name>
<evidence type="ECO:0000313" key="10">
    <source>
        <dbReference type="EMBL" id="TDK54732.1"/>
    </source>
</evidence>
<dbReference type="RefSeq" id="WP_133340309.1">
    <property type="nucleotide sequence ID" value="NZ_JAVGVR010000001.1"/>
</dbReference>
<feature type="transmembrane region" description="Helical" evidence="8">
    <location>
        <begin position="32"/>
        <end position="50"/>
    </location>
</feature>
<proteinExistence type="inferred from homology"/>
<dbReference type="Pfam" id="PF00893">
    <property type="entry name" value="Multi_Drug_Res"/>
    <property type="match status" value="1"/>
</dbReference>
<reference evidence="9" key="2">
    <citation type="submission" date="2023-08" db="EMBL/GenBank/DDBJ databases">
        <title>Nitrogen cycling bacteria in agricultural field soils.</title>
        <authorList>
            <person name="Jang J."/>
        </authorList>
    </citation>
    <scope>NUCLEOTIDE SEQUENCE</scope>
    <source>
        <strain evidence="9">PS3-36</strain>
    </source>
</reference>
<evidence type="ECO:0000256" key="3">
    <source>
        <dbReference type="ARBA" id="ARBA00022475"/>
    </source>
</evidence>
<keyword evidence="6 8" id="KW-0472">Membrane</keyword>
<feature type="transmembrane region" description="Helical" evidence="8">
    <location>
        <begin position="84"/>
        <end position="103"/>
    </location>
</feature>
<evidence type="ECO:0000256" key="1">
    <source>
        <dbReference type="ARBA" id="ARBA00004651"/>
    </source>
</evidence>
<comment type="similarity">
    <text evidence="7">Belongs to the drug/metabolite transporter (DMT) superfamily. Small multidrug resistance (SMR) (TC 2.A.7.1) family.</text>
</comment>
<evidence type="ECO:0000313" key="12">
    <source>
        <dbReference type="Proteomes" id="UP001178888"/>
    </source>
</evidence>
<dbReference type="Proteomes" id="UP001178888">
    <property type="component" value="Unassembled WGS sequence"/>
</dbReference>
<dbReference type="GO" id="GO:0005886">
    <property type="term" value="C:plasma membrane"/>
    <property type="evidence" value="ECO:0007669"/>
    <property type="project" value="UniProtKB-SubCell"/>
</dbReference>
<sequence length="120" mass="13192">MYWIFLCLAIFFEVAGTTTMKLSNGLSKIIPSALMIVFYISSLSFLTLALKNIEISIAYAVWSGMGIVVITLIGFLYFGESLSIVKIISILLIIIGVVTLNFTGKVQESSNIQTKVEQSK</sequence>
<dbReference type="EMBL" id="SMYO01000039">
    <property type="protein sequence ID" value="TDK54732.1"/>
    <property type="molecule type" value="Genomic_DNA"/>
</dbReference>
<evidence type="ECO:0000256" key="5">
    <source>
        <dbReference type="ARBA" id="ARBA00022989"/>
    </source>
</evidence>
<reference evidence="10 11" key="1">
    <citation type="submission" date="2019-03" db="EMBL/GenBank/DDBJ databases">
        <title>Bacillus niacini sp. nov. a Nicotinate-Metabolizing Mesophile Isolated from Soil.</title>
        <authorList>
            <person name="Zhang G."/>
        </authorList>
    </citation>
    <scope>NUCLEOTIDE SEQUENCE [LARGE SCALE GENOMIC DNA]</scope>
    <source>
        <strain evidence="10 11">WN066</strain>
    </source>
</reference>
<evidence type="ECO:0000313" key="11">
    <source>
        <dbReference type="Proteomes" id="UP000295132"/>
    </source>
</evidence>
<dbReference type="Proteomes" id="UP000295132">
    <property type="component" value="Unassembled WGS sequence"/>
</dbReference>
<protein>
    <submittedName>
        <fullName evidence="10">Multidrug efflux SMR transporter</fullName>
    </submittedName>
</protein>
<organism evidence="10 11">
    <name type="scientific">Bacillus salipaludis</name>
    <dbReference type="NCBI Taxonomy" id="2547811"/>
    <lineage>
        <taxon>Bacteria</taxon>
        <taxon>Bacillati</taxon>
        <taxon>Bacillota</taxon>
        <taxon>Bacilli</taxon>
        <taxon>Bacillales</taxon>
        <taxon>Bacillaceae</taxon>
        <taxon>Bacillus</taxon>
    </lineage>
</organism>